<dbReference type="Proteomes" id="UP001165960">
    <property type="component" value="Unassembled WGS sequence"/>
</dbReference>
<gene>
    <name evidence="1" type="ORF">DSO57_1026678</name>
</gene>
<evidence type="ECO:0000313" key="2">
    <source>
        <dbReference type="Proteomes" id="UP001165960"/>
    </source>
</evidence>
<evidence type="ECO:0000313" key="1">
    <source>
        <dbReference type="EMBL" id="KAJ9076395.1"/>
    </source>
</evidence>
<sequence>MGKKAPNFIAKLNVMVSEKASDHIISWKPCLTQVLVHNILEFEQSILVGLQMAERHGEKTLTLTASSITSSLIPFDQLISI</sequence>
<accession>A0ACC2TPG8</accession>
<name>A0ACC2TPG8_9FUNG</name>
<organism evidence="1 2">
    <name type="scientific">Entomophthora muscae</name>
    <dbReference type="NCBI Taxonomy" id="34485"/>
    <lineage>
        <taxon>Eukaryota</taxon>
        <taxon>Fungi</taxon>
        <taxon>Fungi incertae sedis</taxon>
        <taxon>Zoopagomycota</taxon>
        <taxon>Entomophthoromycotina</taxon>
        <taxon>Entomophthoromycetes</taxon>
        <taxon>Entomophthorales</taxon>
        <taxon>Entomophthoraceae</taxon>
        <taxon>Entomophthora</taxon>
    </lineage>
</organism>
<proteinExistence type="predicted"/>
<comment type="caution">
    <text evidence="1">The sequence shown here is derived from an EMBL/GenBank/DDBJ whole genome shotgun (WGS) entry which is preliminary data.</text>
</comment>
<protein>
    <submittedName>
        <fullName evidence="1">Uncharacterized protein</fullName>
    </submittedName>
</protein>
<keyword evidence="2" id="KW-1185">Reference proteome</keyword>
<dbReference type="EMBL" id="QTSX02002287">
    <property type="protein sequence ID" value="KAJ9076395.1"/>
    <property type="molecule type" value="Genomic_DNA"/>
</dbReference>
<reference evidence="1" key="1">
    <citation type="submission" date="2022-04" db="EMBL/GenBank/DDBJ databases">
        <title>Genome of the entomopathogenic fungus Entomophthora muscae.</title>
        <authorList>
            <person name="Elya C."/>
            <person name="Lovett B.R."/>
            <person name="Lee E."/>
            <person name="Macias A.M."/>
            <person name="Hajek A.E."/>
            <person name="De Bivort B.L."/>
            <person name="Kasson M.T."/>
            <person name="De Fine Licht H.H."/>
            <person name="Stajich J.E."/>
        </authorList>
    </citation>
    <scope>NUCLEOTIDE SEQUENCE</scope>
    <source>
        <strain evidence="1">Berkeley</strain>
    </source>
</reference>